<name>A0A6M3K9T3_9ZZZZ</name>
<dbReference type="AlphaFoldDB" id="A0A6M3K9T3"/>
<dbReference type="EMBL" id="MT142345">
    <property type="protein sequence ID" value="QJA78613.1"/>
    <property type="molecule type" value="Genomic_DNA"/>
</dbReference>
<organism evidence="1">
    <name type="scientific">viral metagenome</name>
    <dbReference type="NCBI Taxonomy" id="1070528"/>
    <lineage>
        <taxon>unclassified sequences</taxon>
        <taxon>metagenomes</taxon>
        <taxon>organismal metagenomes</taxon>
    </lineage>
</organism>
<sequence length="84" mass="9336">MKLYRISQEVNNDYDTYDSAVVCAESESEARIIVPGGEDIEFGGEKEYWMNNVWTVPESVSVEYLGEARPDLPKGVVLASFNAG</sequence>
<accession>A0A6M3K9T3</accession>
<proteinExistence type="predicted"/>
<protein>
    <submittedName>
        <fullName evidence="1">Uncharacterized protein</fullName>
    </submittedName>
</protein>
<gene>
    <name evidence="1" type="ORF">MM415A01046_0010</name>
</gene>
<evidence type="ECO:0000313" key="1">
    <source>
        <dbReference type="EMBL" id="QJA78613.1"/>
    </source>
</evidence>
<reference evidence="1" key="1">
    <citation type="submission" date="2020-03" db="EMBL/GenBank/DDBJ databases">
        <title>The deep terrestrial virosphere.</title>
        <authorList>
            <person name="Holmfeldt K."/>
            <person name="Nilsson E."/>
            <person name="Simone D."/>
            <person name="Lopez-Fernandez M."/>
            <person name="Wu X."/>
            <person name="de Brujin I."/>
            <person name="Lundin D."/>
            <person name="Andersson A."/>
            <person name="Bertilsson S."/>
            <person name="Dopson M."/>
        </authorList>
    </citation>
    <scope>NUCLEOTIDE SEQUENCE</scope>
    <source>
        <strain evidence="1">MM415A01046</strain>
    </source>
</reference>